<evidence type="ECO:0000256" key="3">
    <source>
        <dbReference type="ARBA" id="ARBA00022729"/>
    </source>
</evidence>
<dbReference type="AlphaFoldDB" id="A0A1H0EVL0"/>
<evidence type="ECO:0000313" key="10">
    <source>
        <dbReference type="Proteomes" id="UP000198779"/>
    </source>
</evidence>
<evidence type="ECO:0000313" key="9">
    <source>
        <dbReference type="EMBL" id="SDN86402.1"/>
    </source>
</evidence>
<protein>
    <submittedName>
        <fullName evidence="9">Starch-binding associating with outer membrane</fullName>
    </submittedName>
</protein>
<evidence type="ECO:0000256" key="5">
    <source>
        <dbReference type="ARBA" id="ARBA00023237"/>
    </source>
</evidence>
<evidence type="ECO:0000256" key="2">
    <source>
        <dbReference type="ARBA" id="ARBA00006275"/>
    </source>
</evidence>
<reference evidence="9 10" key="2">
    <citation type="submission" date="2016-10" db="EMBL/GenBank/DDBJ databases">
        <authorList>
            <person name="Varghese N."/>
            <person name="Submissions S."/>
        </authorList>
    </citation>
    <scope>NUCLEOTIDE SEQUENCE</scope>
    <source>
        <strain evidence="9">BP1-145</strain>
        <strain evidence="10">BP1-148</strain>
    </source>
</reference>
<feature type="domain" description="RagB/SusD" evidence="6">
    <location>
        <begin position="287"/>
        <end position="587"/>
    </location>
</feature>
<dbReference type="Gene3D" id="1.25.40.390">
    <property type="match status" value="1"/>
</dbReference>
<dbReference type="SUPFAM" id="SSF48452">
    <property type="entry name" value="TPR-like"/>
    <property type="match status" value="1"/>
</dbReference>
<name>A0A1H0EVL0_9BACT</name>
<comment type="subcellular location">
    <subcellularLocation>
        <location evidence="1">Cell outer membrane</location>
    </subcellularLocation>
</comment>
<dbReference type="EMBL" id="FNCQ01000003">
    <property type="protein sequence ID" value="SDG38225.1"/>
    <property type="molecule type" value="Genomic_DNA"/>
</dbReference>
<dbReference type="Proteomes" id="UP000198779">
    <property type="component" value="Unassembled WGS sequence"/>
</dbReference>
<keyword evidence="3" id="KW-0732">Signal</keyword>
<proteinExistence type="inferred from homology"/>
<evidence type="ECO:0000259" key="6">
    <source>
        <dbReference type="Pfam" id="PF07980"/>
    </source>
</evidence>
<evidence type="ECO:0000256" key="1">
    <source>
        <dbReference type="ARBA" id="ARBA00004442"/>
    </source>
</evidence>
<dbReference type="STRING" id="645274.SAMN04487901_103122"/>
<dbReference type="EMBL" id="FNIW01000004">
    <property type="protein sequence ID" value="SDN86402.1"/>
    <property type="molecule type" value="Genomic_DNA"/>
</dbReference>
<comment type="similarity">
    <text evidence="2">Belongs to the SusD family.</text>
</comment>
<dbReference type="Pfam" id="PF07980">
    <property type="entry name" value="SusD_RagB"/>
    <property type="match status" value="1"/>
</dbReference>
<dbReference type="Proteomes" id="UP000199134">
    <property type="component" value="Unassembled WGS sequence"/>
</dbReference>
<reference evidence="8 11" key="1">
    <citation type="submission" date="2016-10" db="EMBL/GenBank/DDBJ databases">
        <authorList>
            <person name="de Groot N.N."/>
        </authorList>
    </citation>
    <scope>NUCLEOTIDE SEQUENCE [LARGE SCALE GENOMIC DNA]</scope>
    <source>
        <strain evidence="11">BP1-145</strain>
        <strain evidence="8">BP1-148</strain>
    </source>
</reference>
<keyword evidence="10" id="KW-1185">Reference proteome</keyword>
<dbReference type="InterPro" id="IPR033985">
    <property type="entry name" value="SusD-like_N"/>
</dbReference>
<dbReference type="PROSITE" id="PS51257">
    <property type="entry name" value="PROKAR_LIPOPROTEIN"/>
    <property type="match status" value="1"/>
</dbReference>
<dbReference type="GO" id="GO:0009279">
    <property type="term" value="C:cell outer membrane"/>
    <property type="evidence" value="ECO:0007669"/>
    <property type="project" value="UniProtKB-SubCell"/>
</dbReference>
<dbReference type="InterPro" id="IPR012944">
    <property type="entry name" value="SusD_RagB_dom"/>
</dbReference>
<evidence type="ECO:0000259" key="7">
    <source>
        <dbReference type="Pfam" id="PF14322"/>
    </source>
</evidence>
<keyword evidence="4" id="KW-0472">Membrane</keyword>
<organism evidence="9 11">
    <name type="scientific">Prevotella communis</name>
    <dbReference type="NCBI Taxonomy" id="2913614"/>
    <lineage>
        <taxon>Bacteria</taxon>
        <taxon>Pseudomonadati</taxon>
        <taxon>Bacteroidota</taxon>
        <taxon>Bacteroidia</taxon>
        <taxon>Bacteroidales</taxon>
        <taxon>Prevotellaceae</taxon>
        <taxon>Prevotella</taxon>
    </lineage>
</organism>
<sequence>MIIMKTIYKAFIACCALGGLTSCSDFLDDQLPQATLTEEQAKDPANADNILTSAYAGLVTIEDMNASFSLWNYDTRSDDAYVGGADHSDGTPFHNLELCTGVMTTDWNFSSIWTRLYKYLSRVNLCLNVLSNGNQNDAAVQEHIAEMRFLRAYGHFQLKRLFKKIPFVNKPNLEEEDIKNISNTEYTNDEGWMQIIEDLNYAYEHLPQTQADKGRPNKSAAAAFLAKAYLYKAYRQDDANSNQVTSINEDDLKKVVEYTELTLYRGYDLEGDLHNNFRPEEAYENGKESIWAIQYSKNDGTNYGNLNFSNRLIPPELEGILGGCDFYKPSHNLVNAYKTDFEGHPMFDEANATDYAVLVGKTVGNSQTVDPRLFITVGMPGTQFMFNPSPKLTIGEGKPWSRSNGNYGNFISLKQCVDPDLTDKYIFNADNQWATSMNRIVFRYADVLLMRAEALAQLNRTGEAIQLVNKLRNRAKSMQSSSVVANYPSTLNVRYNVKPYEGTYDKAKTLSIVKMERRLELAMECERFFDLVRWGEAASVINNFYATESKSAKFLEGAQFVADKNEYLPVPHEQMAASNGKYTQNCGNW</sequence>
<evidence type="ECO:0000313" key="11">
    <source>
        <dbReference type="Proteomes" id="UP000199134"/>
    </source>
</evidence>
<evidence type="ECO:0000313" key="8">
    <source>
        <dbReference type="EMBL" id="SDG38225.1"/>
    </source>
</evidence>
<gene>
    <name evidence="9" type="ORF">SAMN04487900_10474</name>
    <name evidence="8" type="ORF">SAMN04487901_103122</name>
</gene>
<dbReference type="Pfam" id="PF14322">
    <property type="entry name" value="SusD-like_3"/>
    <property type="match status" value="1"/>
</dbReference>
<dbReference type="InterPro" id="IPR011990">
    <property type="entry name" value="TPR-like_helical_dom_sf"/>
</dbReference>
<accession>A0A1H0EVL0</accession>
<accession>A0A1G7TSE8</accession>
<feature type="domain" description="SusD-like N-terminal" evidence="7">
    <location>
        <begin position="25"/>
        <end position="230"/>
    </location>
</feature>
<keyword evidence="5" id="KW-0998">Cell outer membrane</keyword>
<evidence type="ECO:0000256" key="4">
    <source>
        <dbReference type="ARBA" id="ARBA00023136"/>
    </source>
</evidence>